<protein>
    <recommendedName>
        <fullName evidence="6">HECT domain-containing protein</fullName>
    </recommendedName>
</protein>
<feature type="repeat" description="RCC1" evidence="4">
    <location>
        <begin position="10"/>
        <end position="81"/>
    </location>
</feature>
<dbReference type="EMBL" id="CP126212">
    <property type="protein sequence ID" value="WIA14643.1"/>
    <property type="molecule type" value="Genomic_DNA"/>
</dbReference>
<sequence length="993" mass="103714">MQKQQTHANIGIFGWGRNDCGQLGFRPDQGSSSCANCSSNSSGSSGPPGVVAAVSRMPLLDGRPVMSAAASLFNTALLTADGELYMLGDNDSGLFGRRAKPAADTTAAAAAAAADLSWTAVRVEALEPHPLADVAIGQAHALAVTQQGLLATWGCNDSGQLGLGSVNEHIQHNPKLLRGSATASSSSPDKDNLRGAADGLSAANNSLALSSSGRCFTFGEGNHGVLGVRGLSCSPSPVHVPGLWEVGVLQIAAGEAHCAALGANGFAYTWGRGKYGQLGHGSFEDEEEPRQISSVSEVASVITGDQHTLLLARHPPDQASTHSSHSSSTQAYAFGRGTFGATGLGSSDNSPLNSDVHGLGGVLLGLLTVLVLKLNSSSLRMLLGWLGQLKPEVFAARVVRPVQALLTRFAKDALQHAGAPPGARPGLGQARGDALLLARLLDVLHAANVQAGELVPYSEFANSAVSATVNLHEEYYTWLQSGAYKQPYEEFQAAASRAISAAHTKPTHHTTAAAAASGGNHSSSSRSPQQRQDVPLSTGSSSSSGAKHKRVFGGGGGGAVAVPAVPPGGSVSSLCELPFLLTTEAKSNILRDEAALQQQHVVHASAMAALLQGLPPGGMAAAGGAAAAAAGAGDPLSLSLSLRVRRGHEMEDALKQIRSCGPQELKKPLRVTFLSEDGAIAEEGVDQGGVSREFFQLLVGQLLSADYGMFLHVEESRACWFNPASMESLDEFELVGIVLGLACYNGVIIDAHLPLPAYKKLMGLAPCFADLALLYPSLHNGLQQLLDFDGDVETTFCRCFEVEYEAFGAKQTVELMPGGSSMPVNSENRSHFVQLYTAWLLSGGVADQFAAFASGFHRVCGGPALSLFRYEEVELLVEGLPHLDFKGLQAGARYEGGYSAGHTTIAALWSVLLALPVDEKRAFLQFCTGCDRAPVAGLGALRLLVQRAGPDSEKLPTAHTCFNTLLLPEYCSRAKLQRKLMTAIQNSQGFGLQ</sequence>
<dbReference type="InterPro" id="IPR009091">
    <property type="entry name" value="RCC1/BLIP-II"/>
</dbReference>
<dbReference type="InterPro" id="IPR035983">
    <property type="entry name" value="Hect_E3_ubiquitin_ligase"/>
</dbReference>
<dbReference type="PROSITE" id="PS50237">
    <property type="entry name" value="HECT"/>
    <property type="match status" value="1"/>
</dbReference>
<dbReference type="InterPro" id="IPR000569">
    <property type="entry name" value="HECT_dom"/>
</dbReference>
<dbReference type="PRINTS" id="PR00633">
    <property type="entry name" value="RCCNDNSATION"/>
</dbReference>
<evidence type="ECO:0000256" key="3">
    <source>
        <dbReference type="PROSITE-ProRule" id="PRU00104"/>
    </source>
</evidence>
<evidence type="ECO:0000256" key="1">
    <source>
        <dbReference type="ARBA" id="ARBA00022737"/>
    </source>
</evidence>
<dbReference type="InterPro" id="IPR000408">
    <property type="entry name" value="Reg_chr_condens"/>
</dbReference>
<dbReference type="Gene3D" id="3.90.1750.10">
    <property type="entry name" value="Hect, E3 ligase catalytic domains"/>
    <property type="match status" value="1"/>
</dbReference>
<dbReference type="PANTHER" id="PTHR45622:SF60">
    <property type="entry name" value="UBIQUITIN-PROTEIN LIGASE E3A"/>
    <property type="match status" value="1"/>
</dbReference>
<dbReference type="CDD" id="cd00078">
    <property type="entry name" value="HECTc"/>
    <property type="match status" value="1"/>
</dbReference>
<feature type="repeat" description="RCC1" evidence="4">
    <location>
        <begin position="82"/>
        <end position="147"/>
    </location>
</feature>
<dbReference type="InterPro" id="IPR051709">
    <property type="entry name" value="Ub-ligase/GTPase-reg"/>
</dbReference>
<feature type="compositionally biased region" description="Low complexity" evidence="5">
    <location>
        <begin position="499"/>
        <end position="527"/>
    </location>
</feature>
<keyword evidence="1" id="KW-0677">Repeat</keyword>
<dbReference type="Gene3D" id="3.30.2160.10">
    <property type="entry name" value="Hect, E3 ligase catalytic domain"/>
    <property type="match status" value="1"/>
</dbReference>
<gene>
    <name evidence="7" type="ORF">OEZ85_003147</name>
</gene>
<dbReference type="PANTHER" id="PTHR45622">
    <property type="entry name" value="UBIQUITIN-PROTEIN LIGASE E3A-RELATED"/>
    <property type="match status" value="1"/>
</dbReference>
<name>A0ABY8U4Q8_TETOB</name>
<dbReference type="Proteomes" id="UP001244341">
    <property type="component" value="Chromosome 5b"/>
</dbReference>
<feature type="active site" description="Glycyl thioester intermediate" evidence="3">
    <location>
        <position position="961"/>
    </location>
</feature>
<dbReference type="SUPFAM" id="SSF50985">
    <property type="entry name" value="RCC1/BLIP-II"/>
    <property type="match status" value="1"/>
</dbReference>
<feature type="region of interest" description="Disordered" evidence="5">
    <location>
        <begin position="499"/>
        <end position="552"/>
    </location>
</feature>
<proteinExistence type="predicted"/>
<feature type="repeat" description="RCC1" evidence="4">
    <location>
        <begin position="148"/>
        <end position="212"/>
    </location>
</feature>
<keyword evidence="8" id="KW-1185">Reference proteome</keyword>
<evidence type="ECO:0000259" key="6">
    <source>
        <dbReference type="PROSITE" id="PS50237"/>
    </source>
</evidence>
<dbReference type="SUPFAM" id="SSF56204">
    <property type="entry name" value="Hect, E3 ligase catalytic domain"/>
    <property type="match status" value="1"/>
</dbReference>
<keyword evidence="2 3" id="KW-0833">Ubl conjugation pathway</keyword>
<dbReference type="Pfam" id="PF25390">
    <property type="entry name" value="WD40_RLD"/>
    <property type="match status" value="1"/>
</dbReference>
<dbReference type="Pfam" id="PF00632">
    <property type="entry name" value="HECT"/>
    <property type="match status" value="1"/>
</dbReference>
<dbReference type="SMART" id="SM00119">
    <property type="entry name" value="HECTc"/>
    <property type="match status" value="1"/>
</dbReference>
<evidence type="ECO:0000256" key="4">
    <source>
        <dbReference type="PROSITE-ProRule" id="PRU00235"/>
    </source>
</evidence>
<dbReference type="Gene3D" id="2.130.10.30">
    <property type="entry name" value="Regulator of chromosome condensation 1/beta-lactamase-inhibitor protein II"/>
    <property type="match status" value="2"/>
</dbReference>
<evidence type="ECO:0000256" key="2">
    <source>
        <dbReference type="ARBA" id="ARBA00022786"/>
    </source>
</evidence>
<dbReference type="PROSITE" id="PS50012">
    <property type="entry name" value="RCC1_3"/>
    <property type="match status" value="5"/>
</dbReference>
<organism evidence="7 8">
    <name type="scientific">Tetradesmus obliquus</name>
    <name type="common">Green alga</name>
    <name type="synonym">Acutodesmus obliquus</name>
    <dbReference type="NCBI Taxonomy" id="3088"/>
    <lineage>
        <taxon>Eukaryota</taxon>
        <taxon>Viridiplantae</taxon>
        <taxon>Chlorophyta</taxon>
        <taxon>core chlorophytes</taxon>
        <taxon>Chlorophyceae</taxon>
        <taxon>CS clade</taxon>
        <taxon>Sphaeropleales</taxon>
        <taxon>Scenedesmaceae</taxon>
        <taxon>Tetradesmus</taxon>
    </lineage>
</organism>
<evidence type="ECO:0000313" key="8">
    <source>
        <dbReference type="Proteomes" id="UP001244341"/>
    </source>
</evidence>
<evidence type="ECO:0000313" key="7">
    <source>
        <dbReference type="EMBL" id="WIA14643.1"/>
    </source>
</evidence>
<accession>A0ABY8U4Q8</accession>
<dbReference type="InterPro" id="IPR058923">
    <property type="entry name" value="RCC1-like_dom"/>
</dbReference>
<feature type="repeat" description="RCC1" evidence="4">
    <location>
        <begin position="213"/>
        <end position="264"/>
    </location>
</feature>
<reference evidence="7 8" key="1">
    <citation type="submission" date="2023-05" db="EMBL/GenBank/DDBJ databases">
        <title>A 100% complete, gapless, phased diploid assembly of the Scenedesmus obliquus UTEX 3031 genome.</title>
        <authorList>
            <person name="Biondi T.C."/>
            <person name="Hanschen E.R."/>
            <person name="Kwon T."/>
            <person name="Eng W."/>
            <person name="Kruse C.P.S."/>
            <person name="Koehler S.I."/>
            <person name="Kunde Y."/>
            <person name="Gleasner C.D."/>
            <person name="You Mak K.T."/>
            <person name="Polle J."/>
            <person name="Hovde B.T."/>
            <person name="Starkenburg S.R."/>
        </authorList>
    </citation>
    <scope>NUCLEOTIDE SEQUENCE [LARGE SCALE GENOMIC DNA]</scope>
    <source>
        <strain evidence="7 8">DOE0152z</strain>
    </source>
</reference>
<feature type="domain" description="HECT" evidence="6">
    <location>
        <begin position="661"/>
        <end position="993"/>
    </location>
</feature>
<dbReference type="Gene3D" id="3.30.2410.10">
    <property type="entry name" value="Hect, E3 ligase catalytic domain"/>
    <property type="match status" value="1"/>
</dbReference>
<feature type="region of interest" description="Disordered" evidence="5">
    <location>
        <begin position="177"/>
        <end position="197"/>
    </location>
</feature>
<feature type="repeat" description="RCC1" evidence="4">
    <location>
        <begin position="265"/>
        <end position="314"/>
    </location>
</feature>
<evidence type="ECO:0000256" key="5">
    <source>
        <dbReference type="SAM" id="MobiDB-lite"/>
    </source>
</evidence>